<keyword evidence="4" id="KW-1003">Cell membrane</keyword>
<dbReference type="PROSITE" id="PS50850">
    <property type="entry name" value="MFS"/>
    <property type="match status" value="1"/>
</dbReference>
<dbReference type="EMBL" id="SMAK01000008">
    <property type="protein sequence ID" value="TCT08745.1"/>
    <property type="molecule type" value="Genomic_DNA"/>
</dbReference>
<dbReference type="RefSeq" id="WP_132807155.1">
    <property type="nucleotide sequence ID" value="NZ_SMAK01000008.1"/>
</dbReference>
<dbReference type="Proteomes" id="UP000295678">
    <property type="component" value="Unassembled WGS sequence"/>
</dbReference>
<evidence type="ECO:0000313" key="10">
    <source>
        <dbReference type="EMBL" id="TCT08745.1"/>
    </source>
</evidence>
<evidence type="ECO:0000256" key="7">
    <source>
        <dbReference type="ARBA" id="ARBA00023136"/>
    </source>
</evidence>
<evidence type="ECO:0000256" key="3">
    <source>
        <dbReference type="ARBA" id="ARBA00022448"/>
    </source>
</evidence>
<evidence type="ECO:0000313" key="11">
    <source>
        <dbReference type="Proteomes" id="UP000295678"/>
    </source>
</evidence>
<comment type="similarity">
    <text evidence="2 8">Belongs to the major facilitator superfamily. Bcr/CmlA family.</text>
</comment>
<keyword evidence="3 8" id="KW-0813">Transport</keyword>
<dbReference type="InterPro" id="IPR020846">
    <property type="entry name" value="MFS_dom"/>
</dbReference>
<dbReference type="PRINTS" id="PR01035">
    <property type="entry name" value="TCRTETA"/>
</dbReference>
<dbReference type="OrthoDB" id="9800416at2"/>
<dbReference type="Gene3D" id="1.20.1720.10">
    <property type="entry name" value="Multidrug resistance protein D"/>
    <property type="match status" value="1"/>
</dbReference>
<dbReference type="Pfam" id="PF07690">
    <property type="entry name" value="MFS_1"/>
    <property type="match status" value="1"/>
</dbReference>
<dbReference type="InterPro" id="IPR011701">
    <property type="entry name" value="MFS"/>
</dbReference>
<feature type="transmembrane region" description="Helical" evidence="8">
    <location>
        <begin position="255"/>
        <end position="273"/>
    </location>
</feature>
<keyword evidence="5 8" id="KW-0812">Transmembrane</keyword>
<dbReference type="GO" id="GO:0042910">
    <property type="term" value="F:xenobiotic transmembrane transporter activity"/>
    <property type="evidence" value="ECO:0007669"/>
    <property type="project" value="InterPro"/>
</dbReference>
<dbReference type="GO" id="GO:1990961">
    <property type="term" value="P:xenobiotic detoxification by transmembrane export across the plasma membrane"/>
    <property type="evidence" value="ECO:0007669"/>
    <property type="project" value="InterPro"/>
</dbReference>
<feature type="transmembrane region" description="Helical" evidence="8">
    <location>
        <begin position="375"/>
        <end position="395"/>
    </location>
</feature>
<keyword evidence="7 8" id="KW-0472">Membrane</keyword>
<dbReference type="NCBIfam" id="TIGR00710">
    <property type="entry name" value="efflux_Bcr_CflA"/>
    <property type="match status" value="1"/>
</dbReference>
<accession>A0A4R3MBC7</accession>
<dbReference type="InterPro" id="IPR004812">
    <property type="entry name" value="Efflux_drug-R_Bcr/CmlA"/>
</dbReference>
<feature type="transmembrane region" description="Helical" evidence="8">
    <location>
        <begin position="285"/>
        <end position="306"/>
    </location>
</feature>
<organism evidence="10 11">
    <name type="scientific">Tepidamorphus gemmatus</name>
    <dbReference type="NCBI Taxonomy" id="747076"/>
    <lineage>
        <taxon>Bacteria</taxon>
        <taxon>Pseudomonadati</taxon>
        <taxon>Pseudomonadota</taxon>
        <taxon>Alphaproteobacteria</taxon>
        <taxon>Hyphomicrobiales</taxon>
        <taxon>Tepidamorphaceae</taxon>
        <taxon>Tepidamorphus</taxon>
    </lineage>
</organism>
<evidence type="ECO:0000256" key="1">
    <source>
        <dbReference type="ARBA" id="ARBA00004651"/>
    </source>
</evidence>
<keyword evidence="6 8" id="KW-1133">Transmembrane helix</keyword>
<comment type="subcellular location">
    <subcellularLocation>
        <location evidence="8">Cell inner membrane</location>
        <topology evidence="8">Multi-pass membrane protein</topology>
    </subcellularLocation>
    <subcellularLocation>
        <location evidence="1">Cell membrane</location>
        <topology evidence="1">Multi-pass membrane protein</topology>
    </subcellularLocation>
</comment>
<evidence type="ECO:0000256" key="5">
    <source>
        <dbReference type="ARBA" id="ARBA00022692"/>
    </source>
</evidence>
<evidence type="ECO:0000256" key="4">
    <source>
        <dbReference type="ARBA" id="ARBA00022475"/>
    </source>
</evidence>
<keyword evidence="11" id="KW-1185">Reference proteome</keyword>
<feature type="transmembrane region" description="Helical" evidence="8">
    <location>
        <begin position="140"/>
        <end position="162"/>
    </location>
</feature>
<feature type="transmembrane region" description="Helical" evidence="8">
    <location>
        <begin position="50"/>
        <end position="70"/>
    </location>
</feature>
<reference evidence="10 11" key="1">
    <citation type="submission" date="2019-03" db="EMBL/GenBank/DDBJ databases">
        <title>Genomic Encyclopedia of Type Strains, Phase IV (KMG-IV): sequencing the most valuable type-strain genomes for metagenomic binning, comparative biology and taxonomic classification.</title>
        <authorList>
            <person name="Goeker M."/>
        </authorList>
    </citation>
    <scope>NUCLEOTIDE SEQUENCE [LARGE SCALE GENOMIC DNA]</scope>
    <source>
        <strain evidence="10 11">DSM 19345</strain>
    </source>
</reference>
<dbReference type="GO" id="GO:0005886">
    <property type="term" value="C:plasma membrane"/>
    <property type="evidence" value="ECO:0007669"/>
    <property type="project" value="UniProtKB-SubCell"/>
</dbReference>
<sequence length="411" mass="42080">MSEAAAQGPDLRVGRLLAILVVASGLGPLAMNIVLPSLPGMVGEFGAGYGYVQLVLTLYLVSLAAAQLAYGSLSDGYGRRPVMIAGLLIFLAGSLICALAWNLPVLLAGRIIQGAGGSVGIVLGRAILRDLFGRDQAASLLGYVTMSMVLAPLLGPAIGGLFEETLGWRAGQAALAVFAALTLAATWAQMPETNRERGIAAGLGPLLRAFGFLARIPVFLLYTGILAFTAATFYAFLGGAPYIVIELMGRSPGEFGLWAMSIAGGYMIGNFVTGRYAVRVGTRRMIRIGVLVGVAGGFAMMAAVALGLDHPFWLFATIMVISFSNGLVIASAVTSAVSIRTDLAGAAAGLSGFVQIGFGALVTVIVGIIQGDSAMPMATVITLAAIAAAVCYLLAARHPDPADLSAANPSG</sequence>
<feature type="transmembrane region" description="Helical" evidence="8">
    <location>
        <begin position="312"/>
        <end position="333"/>
    </location>
</feature>
<comment type="caution">
    <text evidence="10">The sequence shown here is derived from an EMBL/GenBank/DDBJ whole genome shotgun (WGS) entry which is preliminary data.</text>
</comment>
<dbReference type="AlphaFoldDB" id="A0A4R3MBC7"/>
<dbReference type="PANTHER" id="PTHR23502">
    <property type="entry name" value="MAJOR FACILITATOR SUPERFAMILY"/>
    <property type="match status" value="1"/>
</dbReference>
<gene>
    <name evidence="10" type="ORF">EDC22_10857</name>
</gene>
<feature type="transmembrane region" description="Helical" evidence="8">
    <location>
        <begin position="209"/>
        <end position="235"/>
    </location>
</feature>
<feature type="transmembrane region" description="Helical" evidence="8">
    <location>
        <begin position="168"/>
        <end position="188"/>
    </location>
</feature>
<feature type="domain" description="Major facilitator superfamily (MFS) profile" evidence="9">
    <location>
        <begin position="16"/>
        <end position="399"/>
    </location>
</feature>
<protein>
    <recommendedName>
        <fullName evidence="8">Bcr/CflA family efflux transporter</fullName>
    </recommendedName>
</protein>
<feature type="transmembrane region" description="Helical" evidence="8">
    <location>
        <begin position="82"/>
        <end position="101"/>
    </location>
</feature>
<dbReference type="SUPFAM" id="SSF103473">
    <property type="entry name" value="MFS general substrate transporter"/>
    <property type="match status" value="1"/>
</dbReference>
<dbReference type="PANTHER" id="PTHR23502:SF132">
    <property type="entry name" value="POLYAMINE TRANSPORTER 2-RELATED"/>
    <property type="match status" value="1"/>
</dbReference>
<dbReference type="CDD" id="cd17320">
    <property type="entry name" value="MFS_MdfA_MDR_like"/>
    <property type="match status" value="1"/>
</dbReference>
<dbReference type="InterPro" id="IPR001958">
    <property type="entry name" value="Tet-R_TetA/multi-R_MdtG-like"/>
</dbReference>
<evidence type="ECO:0000259" key="9">
    <source>
        <dbReference type="PROSITE" id="PS50850"/>
    </source>
</evidence>
<dbReference type="InterPro" id="IPR036259">
    <property type="entry name" value="MFS_trans_sf"/>
</dbReference>
<evidence type="ECO:0000256" key="8">
    <source>
        <dbReference type="RuleBase" id="RU365088"/>
    </source>
</evidence>
<keyword evidence="8" id="KW-0997">Cell inner membrane</keyword>
<feature type="transmembrane region" description="Helical" evidence="8">
    <location>
        <begin position="345"/>
        <end position="369"/>
    </location>
</feature>
<name>A0A4R3MBC7_9HYPH</name>
<feature type="transmembrane region" description="Helical" evidence="8">
    <location>
        <begin position="16"/>
        <end position="38"/>
    </location>
</feature>
<evidence type="ECO:0000256" key="2">
    <source>
        <dbReference type="ARBA" id="ARBA00006236"/>
    </source>
</evidence>
<feature type="transmembrane region" description="Helical" evidence="8">
    <location>
        <begin position="107"/>
        <end position="128"/>
    </location>
</feature>
<evidence type="ECO:0000256" key="6">
    <source>
        <dbReference type="ARBA" id="ARBA00022989"/>
    </source>
</evidence>
<proteinExistence type="inferred from homology"/>